<accession>A0A2P1GNS3</accession>
<evidence type="ECO:0000256" key="9">
    <source>
        <dbReference type="ARBA" id="ARBA00023274"/>
    </source>
</evidence>
<evidence type="ECO:0000256" key="6">
    <source>
        <dbReference type="ARBA" id="ARBA00022844"/>
    </source>
</evidence>
<sequence length="588" mass="65184">MENDNQMIIENEETVVTTGRNEGPPQKLTKKLDPIIKPPTLLTPTPKGLDPDHNYGAGPSYGGGNPERNEPERGRTQQKTGEKRERRSQAPTRQTPEDIKKNVGEMIKGLANFFNQIMTQLGYITPNERRLIQNSRAVEKMLLSATDTKKTDYLISKARKDAQEGKDVSTNNPDTTGAVFYKEYKEGNLIWYKAQKETMGKEAIRSLYRAAMKGEGFNGLNHIMVGHSQENDTCFQRSKAMKSVGLDTSLISTFAGSTLPRRAGQTGTAIKGTGTLIAEAIRFIKRMMNERSLKRDTSAMNAYGKILANLKLKCPTNQQKELVAQVISSKNPGQAEIEDLILLARSCLIMRGSVTSKASFPLCMYAEALQHDWIGEGYSMVGHEAFYLYNRCTVVSIIRPGEDAQDKSQLFLMSCFGAAYEDLRVLSAMVETIDFKPRSMLQSKGFHVPVKEQSDKMGAAIMRMKFSMWAPLTKSGGNEATSNGTSGQVAVQPTFSVERPIAISKTAIRKMMSVNVEGRSGDVKEALLNTMEANLSRKTIGEAFTGKSFYKIGDEKKTTPIKPTLKQGIPSFFFGRDTAEDYDDIKST</sequence>
<dbReference type="Pfam" id="PF00506">
    <property type="entry name" value="Flu_NP"/>
    <property type="match status" value="1"/>
</dbReference>
<evidence type="ECO:0000256" key="2">
    <source>
        <dbReference type="ARBA" id="ARBA00022524"/>
    </source>
</evidence>
<organism evidence="12">
    <name type="scientific">Wuhan spiny eel influenza virus</name>
    <dbReference type="NCBI Taxonomy" id="2116483"/>
    <lineage>
        <taxon>Viruses</taxon>
        <taxon>Riboviria</taxon>
        <taxon>Orthornavirae</taxon>
        <taxon>Negarnaviricota</taxon>
        <taxon>Polyploviricotina</taxon>
        <taxon>Insthoviricetes</taxon>
        <taxon>Articulavirales</taxon>
        <taxon>Orthomyxoviridae</taxon>
    </lineage>
</organism>
<evidence type="ECO:0000256" key="3">
    <source>
        <dbReference type="ARBA" id="ARBA00022561"/>
    </source>
</evidence>
<keyword evidence="3" id="KW-0167">Capsid protein</keyword>
<dbReference type="GO" id="GO:0019013">
    <property type="term" value="C:viral nucleocapsid"/>
    <property type="evidence" value="ECO:0007669"/>
    <property type="project" value="UniProtKB-KW"/>
</dbReference>
<keyword evidence="2" id="KW-1163">Viral penetration into host nucleus</keyword>
<protein>
    <submittedName>
        <fullName evidence="12">NP</fullName>
    </submittedName>
</protein>
<keyword evidence="1" id="KW-1139">Helical capsid protein</keyword>
<dbReference type="GO" id="GO:0005198">
    <property type="term" value="F:structural molecule activity"/>
    <property type="evidence" value="ECO:0007669"/>
    <property type="project" value="InterPro"/>
</dbReference>
<dbReference type="GO" id="GO:1990904">
    <property type="term" value="C:ribonucleoprotein complex"/>
    <property type="evidence" value="ECO:0007669"/>
    <property type="project" value="UniProtKB-KW"/>
</dbReference>
<dbReference type="GO" id="GO:0046718">
    <property type="term" value="P:symbiont entry into host cell"/>
    <property type="evidence" value="ECO:0007669"/>
    <property type="project" value="UniProtKB-KW"/>
</dbReference>
<dbReference type="InterPro" id="IPR002141">
    <property type="entry name" value="Flu_NP"/>
</dbReference>
<evidence type="ECO:0000256" key="5">
    <source>
        <dbReference type="ARBA" id="ARBA00022581"/>
    </source>
</evidence>
<keyword evidence="6" id="KW-0946">Virion</keyword>
<keyword evidence="7" id="KW-0694">RNA-binding</keyword>
<evidence type="ECO:0000256" key="4">
    <source>
        <dbReference type="ARBA" id="ARBA00022562"/>
    </source>
</evidence>
<dbReference type="GO" id="GO:0003723">
    <property type="term" value="F:RNA binding"/>
    <property type="evidence" value="ECO:0007669"/>
    <property type="project" value="UniProtKB-KW"/>
</dbReference>
<feature type="region of interest" description="Disordered" evidence="11">
    <location>
        <begin position="1"/>
        <end position="101"/>
    </location>
</feature>
<dbReference type="GO" id="GO:0043657">
    <property type="term" value="C:host cell"/>
    <property type="evidence" value="ECO:0007669"/>
    <property type="project" value="GOC"/>
</dbReference>
<feature type="compositionally biased region" description="Basic and acidic residues" evidence="11">
    <location>
        <begin position="67"/>
        <end position="88"/>
    </location>
</feature>
<keyword evidence="5" id="KW-0945">Host-virus interaction</keyword>
<keyword evidence="10" id="KW-1160">Virus entry into host cell</keyword>
<keyword evidence="4" id="KW-1048">Host nucleus</keyword>
<keyword evidence="8" id="KW-0543">Viral nucleoprotein</keyword>
<proteinExistence type="predicted"/>
<evidence type="ECO:0000256" key="10">
    <source>
        <dbReference type="ARBA" id="ARBA00023296"/>
    </source>
</evidence>
<evidence type="ECO:0000256" key="11">
    <source>
        <dbReference type="SAM" id="MobiDB-lite"/>
    </source>
</evidence>
<dbReference type="EMBL" id="MG600040">
    <property type="protein sequence ID" value="AVM87623.1"/>
    <property type="molecule type" value="Viral_cRNA"/>
</dbReference>
<dbReference type="GO" id="GO:0019029">
    <property type="term" value="C:helical viral capsid"/>
    <property type="evidence" value="ECO:0007669"/>
    <property type="project" value="UniProtKB-KW"/>
</dbReference>
<evidence type="ECO:0000256" key="1">
    <source>
        <dbReference type="ARBA" id="ARBA00022497"/>
    </source>
</evidence>
<feature type="compositionally biased region" description="Low complexity" evidence="11">
    <location>
        <begin position="38"/>
        <end position="48"/>
    </location>
</feature>
<dbReference type="SUPFAM" id="SSF161003">
    <property type="entry name" value="flu NP-like"/>
    <property type="match status" value="1"/>
</dbReference>
<feature type="compositionally biased region" description="Polar residues" evidence="11">
    <location>
        <begin position="1"/>
        <end position="20"/>
    </location>
</feature>
<reference evidence="12" key="1">
    <citation type="journal article" date="2018" name="Nature">
        <title>The evolutionary history of vertebrate RNA viruses.</title>
        <authorList>
            <person name="Shi M."/>
            <person name="Lin X.D."/>
            <person name="Chen X."/>
            <person name="Tian J.H."/>
            <person name="Chen L.J."/>
            <person name="Li K."/>
            <person name="Wang W."/>
            <person name="Eden J.S."/>
            <person name="Shen J.J."/>
            <person name="Liu L."/>
            <person name="Holmes E.C."/>
            <person name="Zhang Y.Z."/>
        </authorList>
    </citation>
    <scope>NUCLEOTIDE SEQUENCE</scope>
    <source>
        <strain evidence="12">WHQSR4065</strain>
    </source>
</reference>
<dbReference type="GO" id="GO:0075732">
    <property type="term" value="P:viral penetration into host nucleus"/>
    <property type="evidence" value="ECO:0007669"/>
    <property type="project" value="UniProtKB-KW"/>
</dbReference>
<evidence type="ECO:0000256" key="8">
    <source>
        <dbReference type="ARBA" id="ARBA00023086"/>
    </source>
</evidence>
<evidence type="ECO:0000313" key="12">
    <source>
        <dbReference type="EMBL" id="AVM87623.1"/>
    </source>
</evidence>
<evidence type="ECO:0000256" key="7">
    <source>
        <dbReference type="ARBA" id="ARBA00022884"/>
    </source>
</evidence>
<keyword evidence="9" id="KW-0687">Ribonucleoprotein</keyword>
<name>A0A2P1GNS3_9ORTO</name>